<dbReference type="PANTHER" id="PTHR43464">
    <property type="entry name" value="METHYLTRANSFERASE"/>
    <property type="match status" value="1"/>
</dbReference>
<dbReference type="GO" id="GO:0032259">
    <property type="term" value="P:methylation"/>
    <property type="evidence" value="ECO:0007669"/>
    <property type="project" value="UniProtKB-KW"/>
</dbReference>
<keyword evidence="1 5" id="KW-0489">Methyltransferase</keyword>
<accession>A0AAU8J5T7</accession>
<dbReference type="SUPFAM" id="SSF53335">
    <property type="entry name" value="S-adenosyl-L-methionine-dependent methyltransferases"/>
    <property type="match status" value="1"/>
</dbReference>
<dbReference type="InterPro" id="IPR041698">
    <property type="entry name" value="Methyltransf_25"/>
</dbReference>
<sequence length="241" mass="26417">MTDDCYAHPRLAAIYDALDTDRSDLALYLGMAQEFGARRVLDIGCGTGVFPLLLAGRGVDVVGVDPAAGSLDVARAKPGGERVSWILGDATALPPLRVDLATMTGNVAQGIVDPPAWRTTLRAAFDALRPGGRLAFETRVPAARAWERWTREHSHRETDVPGVGTVTTWVDVLDVSPPMVTFRWTYRFAADGLTLTSDSTLRFRDRVEVEQDLVSHGYVVEEVRDAPDRPGKEFVFVARRP</sequence>
<dbReference type="KEGG" id="stac:ABII15_37245"/>
<evidence type="ECO:0000256" key="2">
    <source>
        <dbReference type="ARBA" id="ARBA00022679"/>
    </source>
</evidence>
<evidence type="ECO:0000256" key="1">
    <source>
        <dbReference type="ARBA" id="ARBA00022603"/>
    </source>
</evidence>
<gene>
    <name evidence="5" type="ORF">ABII15_37245</name>
</gene>
<feature type="domain" description="Methyltransferase" evidence="4">
    <location>
        <begin position="40"/>
        <end position="132"/>
    </location>
</feature>
<evidence type="ECO:0000313" key="5">
    <source>
        <dbReference type="EMBL" id="XCJ75276.1"/>
    </source>
</evidence>
<dbReference type="AlphaFoldDB" id="A0AAU8J5T7"/>
<dbReference type="Gene3D" id="3.40.50.150">
    <property type="entry name" value="Vaccinia Virus protein VP39"/>
    <property type="match status" value="1"/>
</dbReference>
<dbReference type="EMBL" id="CP159534">
    <property type="protein sequence ID" value="XCJ75276.1"/>
    <property type="molecule type" value="Genomic_DNA"/>
</dbReference>
<reference evidence="5" key="1">
    <citation type="submission" date="2024-06" db="EMBL/GenBank/DDBJ databases">
        <title>Streptomyces sp. strain HUAS MG91 genome sequences.</title>
        <authorList>
            <person name="Mo P."/>
        </authorList>
    </citation>
    <scope>NUCLEOTIDE SEQUENCE</scope>
    <source>
        <strain evidence="5">HUAS MG91</strain>
    </source>
</reference>
<dbReference type="RefSeq" id="WP_353946711.1">
    <property type="nucleotide sequence ID" value="NZ_CP159534.1"/>
</dbReference>
<protein>
    <submittedName>
        <fullName evidence="5">Class I SAM-dependent methyltransferase</fullName>
        <ecNumber evidence="5">2.1.1.-</ecNumber>
    </submittedName>
</protein>
<evidence type="ECO:0000256" key="3">
    <source>
        <dbReference type="ARBA" id="ARBA00022691"/>
    </source>
</evidence>
<keyword evidence="3" id="KW-0949">S-adenosyl-L-methionine</keyword>
<keyword evidence="2 5" id="KW-0808">Transferase</keyword>
<dbReference type="PANTHER" id="PTHR43464:SF19">
    <property type="entry name" value="UBIQUINONE BIOSYNTHESIS O-METHYLTRANSFERASE, MITOCHONDRIAL"/>
    <property type="match status" value="1"/>
</dbReference>
<proteinExistence type="predicted"/>
<dbReference type="Pfam" id="PF13649">
    <property type="entry name" value="Methyltransf_25"/>
    <property type="match status" value="1"/>
</dbReference>
<dbReference type="InterPro" id="IPR029063">
    <property type="entry name" value="SAM-dependent_MTases_sf"/>
</dbReference>
<evidence type="ECO:0000259" key="4">
    <source>
        <dbReference type="Pfam" id="PF13649"/>
    </source>
</evidence>
<dbReference type="GO" id="GO:0008168">
    <property type="term" value="F:methyltransferase activity"/>
    <property type="evidence" value="ECO:0007669"/>
    <property type="project" value="UniProtKB-KW"/>
</dbReference>
<name>A0AAU8J5T7_9ACTN</name>
<dbReference type="EC" id="2.1.1.-" evidence="5"/>
<dbReference type="CDD" id="cd02440">
    <property type="entry name" value="AdoMet_MTases"/>
    <property type="match status" value="1"/>
</dbReference>
<organism evidence="5">
    <name type="scientific">Streptomyces tabacisoli</name>
    <dbReference type="NCBI Taxonomy" id="3156398"/>
    <lineage>
        <taxon>Bacteria</taxon>
        <taxon>Bacillati</taxon>
        <taxon>Actinomycetota</taxon>
        <taxon>Actinomycetes</taxon>
        <taxon>Kitasatosporales</taxon>
        <taxon>Streptomycetaceae</taxon>
        <taxon>Streptomyces</taxon>
    </lineage>
</organism>